<feature type="transmembrane region" description="Helical" evidence="7">
    <location>
        <begin position="300"/>
        <end position="326"/>
    </location>
</feature>
<feature type="region of interest" description="Disordered" evidence="6">
    <location>
        <begin position="27"/>
        <end position="62"/>
    </location>
</feature>
<evidence type="ECO:0000256" key="3">
    <source>
        <dbReference type="ARBA" id="ARBA00022692"/>
    </source>
</evidence>
<evidence type="ECO:0000313" key="8">
    <source>
        <dbReference type="EMBL" id="KAJ5103315.1"/>
    </source>
</evidence>
<feature type="transmembrane region" description="Helical" evidence="7">
    <location>
        <begin position="460"/>
        <end position="482"/>
    </location>
</feature>
<evidence type="ECO:0000256" key="7">
    <source>
        <dbReference type="SAM" id="Phobius"/>
    </source>
</evidence>
<dbReference type="Pfam" id="PF01554">
    <property type="entry name" value="MatE"/>
    <property type="match status" value="2"/>
</dbReference>
<dbReference type="RefSeq" id="XP_056476695.1">
    <property type="nucleotide sequence ID" value="XM_056616338.1"/>
</dbReference>
<feature type="compositionally biased region" description="Polar residues" evidence="6">
    <location>
        <begin position="78"/>
        <end position="90"/>
    </location>
</feature>
<comment type="similarity">
    <text evidence="2">Belongs to the multi antimicrobial extrusion (MATE) (TC 2.A.66.1) family.</text>
</comment>
<feature type="transmembrane region" description="Helical" evidence="7">
    <location>
        <begin position="374"/>
        <end position="398"/>
    </location>
</feature>
<keyword evidence="5 7" id="KW-0472">Membrane</keyword>
<name>A0A9W9FN87_9EURO</name>
<gene>
    <name evidence="8" type="ORF">N7532_003844</name>
</gene>
<keyword evidence="4 7" id="KW-1133">Transmembrane helix</keyword>
<evidence type="ECO:0000256" key="1">
    <source>
        <dbReference type="ARBA" id="ARBA00004141"/>
    </source>
</evidence>
<dbReference type="InterPro" id="IPR045069">
    <property type="entry name" value="MATE_euk"/>
</dbReference>
<dbReference type="AlphaFoldDB" id="A0A9W9FN87"/>
<reference evidence="8" key="1">
    <citation type="submission" date="2022-11" db="EMBL/GenBank/DDBJ databases">
        <authorList>
            <person name="Petersen C."/>
        </authorList>
    </citation>
    <scope>NUCLEOTIDE SEQUENCE</scope>
    <source>
        <strain evidence="8">IBT 30761</strain>
    </source>
</reference>
<comment type="caution">
    <text evidence="8">The sequence shown here is derived from an EMBL/GenBank/DDBJ whole genome shotgun (WGS) entry which is preliminary data.</text>
</comment>
<dbReference type="GO" id="GO:0015297">
    <property type="term" value="F:antiporter activity"/>
    <property type="evidence" value="ECO:0007669"/>
    <property type="project" value="InterPro"/>
</dbReference>
<dbReference type="GO" id="GO:1990961">
    <property type="term" value="P:xenobiotic detoxification by transmembrane export across the plasma membrane"/>
    <property type="evidence" value="ECO:0007669"/>
    <property type="project" value="InterPro"/>
</dbReference>
<dbReference type="PANTHER" id="PTHR11206">
    <property type="entry name" value="MULTIDRUG RESISTANCE PROTEIN"/>
    <property type="match status" value="1"/>
</dbReference>
<reference evidence="8" key="2">
    <citation type="journal article" date="2023" name="IMA Fungus">
        <title>Comparative genomic study of the Penicillium genus elucidates a diverse pangenome and 15 lateral gene transfer events.</title>
        <authorList>
            <person name="Petersen C."/>
            <person name="Sorensen T."/>
            <person name="Nielsen M.R."/>
            <person name="Sondergaard T.E."/>
            <person name="Sorensen J.L."/>
            <person name="Fitzpatrick D.A."/>
            <person name="Frisvad J.C."/>
            <person name="Nielsen K.L."/>
        </authorList>
    </citation>
    <scope>NUCLEOTIDE SEQUENCE</scope>
    <source>
        <strain evidence="8">IBT 30761</strain>
    </source>
</reference>
<feature type="transmembrane region" description="Helical" evidence="7">
    <location>
        <begin position="494"/>
        <end position="518"/>
    </location>
</feature>
<proteinExistence type="inferred from homology"/>
<evidence type="ECO:0000256" key="4">
    <source>
        <dbReference type="ARBA" id="ARBA00022989"/>
    </source>
</evidence>
<evidence type="ECO:0000256" key="5">
    <source>
        <dbReference type="ARBA" id="ARBA00023136"/>
    </source>
</evidence>
<feature type="transmembrane region" description="Helical" evidence="7">
    <location>
        <begin position="419"/>
        <end position="440"/>
    </location>
</feature>
<keyword evidence="3 7" id="KW-0812">Transmembrane</keyword>
<organism evidence="8 9">
    <name type="scientific">Penicillium argentinense</name>
    <dbReference type="NCBI Taxonomy" id="1131581"/>
    <lineage>
        <taxon>Eukaryota</taxon>
        <taxon>Fungi</taxon>
        <taxon>Dikarya</taxon>
        <taxon>Ascomycota</taxon>
        <taxon>Pezizomycotina</taxon>
        <taxon>Eurotiomycetes</taxon>
        <taxon>Eurotiomycetidae</taxon>
        <taxon>Eurotiales</taxon>
        <taxon>Aspergillaceae</taxon>
        <taxon>Penicillium</taxon>
    </lineage>
</organism>
<keyword evidence="9" id="KW-1185">Reference proteome</keyword>
<dbReference type="GO" id="GO:0016020">
    <property type="term" value="C:membrane"/>
    <property type="evidence" value="ECO:0007669"/>
    <property type="project" value="UniProtKB-SubCell"/>
</dbReference>
<feature type="region of interest" description="Disordered" evidence="6">
    <location>
        <begin position="78"/>
        <end position="120"/>
    </location>
</feature>
<feature type="transmembrane region" description="Helical" evidence="7">
    <location>
        <begin position="208"/>
        <end position="226"/>
    </location>
</feature>
<feature type="compositionally biased region" description="Basic and acidic residues" evidence="6">
    <location>
        <begin position="27"/>
        <end position="36"/>
    </location>
</feature>
<dbReference type="InterPro" id="IPR002528">
    <property type="entry name" value="MATE_fam"/>
</dbReference>
<evidence type="ECO:0000256" key="2">
    <source>
        <dbReference type="ARBA" id="ARBA00010199"/>
    </source>
</evidence>
<dbReference type="GeneID" id="81355317"/>
<feature type="transmembrane region" description="Helical" evidence="7">
    <location>
        <begin position="275"/>
        <end position="294"/>
    </location>
</feature>
<dbReference type="EMBL" id="JAPQKI010000004">
    <property type="protein sequence ID" value="KAJ5103315.1"/>
    <property type="molecule type" value="Genomic_DNA"/>
</dbReference>
<protein>
    <submittedName>
        <fullName evidence="8">MATE efflux family protein</fullName>
    </submittedName>
</protein>
<evidence type="ECO:0000256" key="6">
    <source>
        <dbReference type="SAM" id="MobiDB-lite"/>
    </source>
</evidence>
<feature type="compositionally biased region" description="Basic and acidic residues" evidence="6">
    <location>
        <begin position="48"/>
        <end position="59"/>
    </location>
</feature>
<dbReference type="OrthoDB" id="2126698at2759"/>
<dbReference type="CDD" id="cd13132">
    <property type="entry name" value="MATE_eukaryotic"/>
    <property type="match status" value="1"/>
</dbReference>
<sequence>MTTPPDFDFDRDSVRIHTPSRREYTRLDENLFHHSGEASGTTGKHRADRSFDELTHTSDHNSSSRYYSYSNYGVFSSEKSTPKVKQTAESEFNEETPLILPSEPSITPPNDQDPGSPVSFQDETKNILQNAGPLMGAALLESSLLTVGLINVGQLGSKELGAASIASILANFTGYMIYRGLATALENLCAQEMKAGMHHLVPLHFQRMLCLLLVITVPIMVLWSFAERLLPLVLSNQETAILAGRYLGIAAWGLPAHAIFESGRRYIEAQGVESATTHVLSVCAPITAFVNWLLVWNRKWGFIGAPVALTINNYLQPCSLFLYIVLGSHDKYWNGFSRRAFSNWGPMIRLAISNMIAAEAESLVHGMTTLASSYFGPVALAAQAVLVAVTNTVLQVPFSLSKSTQDRISDLMRAGRADSAWAVGKLAFLVAFSVGAIYMLALSLLRYPVAQVFATDRAVIAFAAEVMPLCAATHFVGCLTLISNGILCGIGKKTTAGFIQTVVFANIALPLGLGSAFGLGWTVWGLWGGALIGFCIILIVQWLILSRVNLKKCIEEVSKNLID</sequence>
<dbReference type="GO" id="GO:0042910">
    <property type="term" value="F:xenobiotic transmembrane transporter activity"/>
    <property type="evidence" value="ECO:0007669"/>
    <property type="project" value="InterPro"/>
</dbReference>
<accession>A0A9W9FN87</accession>
<dbReference type="Proteomes" id="UP001149074">
    <property type="component" value="Unassembled WGS sequence"/>
</dbReference>
<dbReference type="NCBIfam" id="TIGR00797">
    <property type="entry name" value="matE"/>
    <property type="match status" value="1"/>
</dbReference>
<feature type="transmembrane region" description="Helical" evidence="7">
    <location>
        <begin position="524"/>
        <end position="545"/>
    </location>
</feature>
<evidence type="ECO:0000313" key="9">
    <source>
        <dbReference type="Proteomes" id="UP001149074"/>
    </source>
</evidence>
<comment type="subcellular location">
    <subcellularLocation>
        <location evidence="1">Membrane</location>
        <topology evidence="1">Multi-pass membrane protein</topology>
    </subcellularLocation>
</comment>